<comment type="caution">
    <text evidence="1">The sequence shown here is derived from an EMBL/GenBank/DDBJ whole genome shotgun (WGS) entry which is preliminary data.</text>
</comment>
<proteinExistence type="predicted"/>
<sequence length="26" mass="2853">DLNAEEEDIENLEAFAKALVAKADSF</sequence>
<dbReference type="Proteomes" id="UP000664832">
    <property type="component" value="Unassembled WGS sequence"/>
</dbReference>
<organism evidence="1 2">
    <name type="scientific">Candidatus Enterococcus courvalinii</name>
    <dbReference type="NCBI Taxonomy" id="2815329"/>
    <lineage>
        <taxon>Bacteria</taxon>
        <taxon>Bacillati</taxon>
        <taxon>Bacillota</taxon>
        <taxon>Bacilli</taxon>
        <taxon>Lactobacillales</taxon>
        <taxon>Enterococcaceae</taxon>
        <taxon>Enterococcus</taxon>
    </lineage>
</organism>
<reference evidence="1 2" key="1">
    <citation type="submission" date="2021-03" db="EMBL/GenBank/DDBJ databases">
        <title>Enterococcal diversity collection.</title>
        <authorList>
            <person name="Gilmore M.S."/>
            <person name="Schwartzman J."/>
            <person name="Van Tyne D."/>
            <person name="Martin M."/>
            <person name="Earl A.M."/>
            <person name="Manson A.L."/>
            <person name="Straub T."/>
            <person name="Salamzade R."/>
            <person name="Saavedra J."/>
            <person name="Lebreton F."/>
            <person name="Prichula J."/>
            <person name="Schaufler K."/>
            <person name="Gaca A."/>
            <person name="Sgardioli B."/>
            <person name="Wagenaar J."/>
            <person name="Strong T."/>
        </authorList>
    </citation>
    <scope>NUCLEOTIDE SEQUENCE [LARGE SCALE GENOMIC DNA]</scope>
    <source>
        <strain evidence="1 2">MSG2901</strain>
    </source>
</reference>
<dbReference type="EMBL" id="JAFLWI010000025">
    <property type="protein sequence ID" value="MBO0483051.1"/>
    <property type="molecule type" value="Genomic_DNA"/>
</dbReference>
<name>A0ABS3I303_9ENTE</name>
<gene>
    <name evidence="1" type="ORF">JZO71_12055</name>
</gene>
<protein>
    <submittedName>
        <fullName evidence="1">Flavodoxin</fullName>
    </submittedName>
</protein>
<keyword evidence="2" id="KW-1185">Reference proteome</keyword>
<evidence type="ECO:0000313" key="2">
    <source>
        <dbReference type="Proteomes" id="UP000664832"/>
    </source>
</evidence>
<accession>A0ABS3I303</accession>
<feature type="non-terminal residue" evidence="1">
    <location>
        <position position="1"/>
    </location>
</feature>
<evidence type="ECO:0000313" key="1">
    <source>
        <dbReference type="EMBL" id="MBO0483051.1"/>
    </source>
</evidence>